<dbReference type="InterPro" id="IPR027417">
    <property type="entry name" value="P-loop_NTPase"/>
</dbReference>
<gene>
    <name evidence="1" type="ORF">EYC98_08795</name>
</gene>
<keyword evidence="1" id="KW-0418">Kinase</keyword>
<dbReference type="EMBL" id="SHNN01000002">
    <property type="protein sequence ID" value="MCX2980959.1"/>
    <property type="molecule type" value="Genomic_DNA"/>
</dbReference>
<proteinExistence type="predicted"/>
<name>A0ABT3TFZ1_9GAMM</name>
<dbReference type="GO" id="GO:0016301">
    <property type="term" value="F:kinase activity"/>
    <property type="evidence" value="ECO:0007669"/>
    <property type="project" value="UniProtKB-KW"/>
</dbReference>
<dbReference type="NCBIfam" id="TIGR04352">
    <property type="entry name" value="HprK_rel_A"/>
    <property type="match status" value="1"/>
</dbReference>
<evidence type="ECO:0000313" key="2">
    <source>
        <dbReference type="Proteomes" id="UP001143362"/>
    </source>
</evidence>
<keyword evidence="1" id="KW-0808">Transferase</keyword>
<accession>A0ABT3TFZ1</accession>
<dbReference type="RefSeq" id="WP_279244975.1">
    <property type="nucleotide sequence ID" value="NZ_SHNN01000002.1"/>
</dbReference>
<dbReference type="Gene3D" id="3.40.50.300">
    <property type="entry name" value="P-loop containing nucleotide triphosphate hydrolases"/>
    <property type="match status" value="1"/>
</dbReference>
<protein>
    <submittedName>
        <fullName evidence="1">HprK-related kinase A</fullName>
    </submittedName>
</protein>
<reference evidence="1" key="1">
    <citation type="submission" date="2019-02" db="EMBL/GenBank/DDBJ databases">
        <authorList>
            <person name="Li S.-H."/>
        </authorList>
    </citation>
    <scope>NUCLEOTIDE SEQUENCE</scope>
    <source>
        <strain evidence="1">IMCC14734</strain>
    </source>
</reference>
<dbReference type="Proteomes" id="UP001143362">
    <property type="component" value="Unassembled WGS sequence"/>
</dbReference>
<sequence length="306" mass="34477">MVLLKDLNPDEFQHRLKHQGLRIRCGPYVYNLQSAEQKIIDGLSLLYADFEVILEETFADFHIAMRPSGWSQQLRGVVEFYWDGRCPMNIIEVRHSYAFLEWGMNWCVSIGSDEYLKLHAAVLEKNNKALIMPGLPGAGKSTLCAALTLSGWRLLSDEHALVPLHTGTVVPLCRPVSLKNESIDIIREFDSSAVLSQVAEETHKGRVAHMKADLAPNSHDATPVPTALMIFPQYEAGAEFSLRRKLKTEAFMFAGLHSFNYKLLGETGFDTMTQLMRSVDCFDLRYSSLEEALAAVNHLEAEVFKE</sequence>
<evidence type="ECO:0000313" key="1">
    <source>
        <dbReference type="EMBL" id="MCX2980959.1"/>
    </source>
</evidence>
<dbReference type="InterPro" id="IPR027600">
    <property type="entry name" value="HprK-rel_A"/>
</dbReference>
<keyword evidence="2" id="KW-1185">Reference proteome</keyword>
<comment type="caution">
    <text evidence="1">The sequence shown here is derived from an EMBL/GenBank/DDBJ whole genome shotgun (WGS) entry which is preliminary data.</text>
</comment>
<organism evidence="1 2">
    <name type="scientific">Candidatus Litorirhabdus singularis</name>
    <dbReference type="NCBI Taxonomy" id="2518993"/>
    <lineage>
        <taxon>Bacteria</taxon>
        <taxon>Pseudomonadati</taxon>
        <taxon>Pseudomonadota</taxon>
        <taxon>Gammaproteobacteria</taxon>
        <taxon>Cellvibrionales</taxon>
        <taxon>Halieaceae</taxon>
        <taxon>Candidatus Litorirhabdus</taxon>
    </lineage>
</organism>
<dbReference type="SUPFAM" id="SSF53795">
    <property type="entry name" value="PEP carboxykinase-like"/>
    <property type="match status" value="1"/>
</dbReference>